<gene>
    <name evidence="2" type="ORF">JI751_16940</name>
</gene>
<evidence type="ECO:0000256" key="1">
    <source>
        <dbReference type="SAM" id="Phobius"/>
    </source>
</evidence>
<accession>A0ABS1LCA1</accession>
<name>A0ABS1LCA1_9ACTN</name>
<keyword evidence="1" id="KW-0812">Transmembrane</keyword>
<comment type="caution">
    <text evidence="2">The sequence shown here is derived from an EMBL/GenBank/DDBJ whole genome shotgun (WGS) entry which is preliminary data.</text>
</comment>
<dbReference type="Proteomes" id="UP000636918">
    <property type="component" value="Unassembled WGS sequence"/>
</dbReference>
<organism evidence="2 3">
    <name type="scientific">Nocardioides baculatus</name>
    <dbReference type="NCBI Taxonomy" id="2801337"/>
    <lineage>
        <taxon>Bacteria</taxon>
        <taxon>Bacillati</taxon>
        <taxon>Actinomycetota</taxon>
        <taxon>Actinomycetes</taxon>
        <taxon>Propionibacteriales</taxon>
        <taxon>Nocardioidaceae</taxon>
        <taxon>Nocardioides</taxon>
    </lineage>
</organism>
<evidence type="ECO:0000313" key="2">
    <source>
        <dbReference type="EMBL" id="MBL0749309.1"/>
    </source>
</evidence>
<keyword evidence="3" id="KW-1185">Reference proteome</keyword>
<dbReference type="EMBL" id="JAERSG010000005">
    <property type="protein sequence ID" value="MBL0749309.1"/>
    <property type="molecule type" value="Genomic_DNA"/>
</dbReference>
<keyword evidence="1" id="KW-0472">Membrane</keyword>
<dbReference type="RefSeq" id="WP_201939156.1">
    <property type="nucleotide sequence ID" value="NZ_JAERSG010000005.1"/>
</dbReference>
<sequence length="386" mass="42350">MIDLEDRLHALADAVDVPPVSPHDDLLRGRRRRRRRQWATTGGTALASAAVVVAVWGAVGGPSSEKVGPADRTVPPAQVEEDLRRDLDARQSELAAMDADRRAYDLLVDRLGLEPAAPYRLSLIPSYDADDRIQMLAPSVVVQDDATGELREVSARIARTWEATEWRDFSCYPGCATYELGGRAVEVGRYADQWGWATDRADGTVVVVLLPNPANILGIQQDQVDAVLRDAVLPDSVDEAAAWNDRMLDVGLQYFTDSPYSIITGDASAHTGPTVKAQAAFRGTVEGEVWWQAELLSTAPDGCRPGFECQDRVIDGTPLTFRFIRGGEHDGWAWIEHDGPVVRSRVLMEPSRAEGVAWPIPLERVASFLSHPFWQDLPPSQSVPIG</sequence>
<protein>
    <submittedName>
        <fullName evidence="2">Uncharacterized protein</fullName>
    </submittedName>
</protein>
<evidence type="ECO:0000313" key="3">
    <source>
        <dbReference type="Proteomes" id="UP000636918"/>
    </source>
</evidence>
<feature type="transmembrane region" description="Helical" evidence="1">
    <location>
        <begin position="38"/>
        <end position="59"/>
    </location>
</feature>
<reference evidence="2 3" key="1">
    <citation type="submission" date="2021-01" db="EMBL/GenBank/DDBJ databases">
        <title>Genome seq and assembly of Nocardiodes sp. G10.</title>
        <authorList>
            <person name="Chhetri G."/>
        </authorList>
    </citation>
    <scope>NUCLEOTIDE SEQUENCE [LARGE SCALE GENOMIC DNA]</scope>
    <source>
        <strain evidence="2 3">G10</strain>
    </source>
</reference>
<keyword evidence="1" id="KW-1133">Transmembrane helix</keyword>
<proteinExistence type="predicted"/>